<proteinExistence type="predicted"/>
<dbReference type="InterPro" id="IPR021456">
    <property type="entry name" value="DUF3107"/>
</dbReference>
<dbReference type="AlphaFoldDB" id="A0AAI8X489"/>
<dbReference type="EMBL" id="AP020326">
    <property type="protein sequence ID" value="BBN49650.1"/>
    <property type="molecule type" value="Genomic_DNA"/>
</dbReference>
<dbReference type="Proteomes" id="UP000327362">
    <property type="component" value="Chromosome"/>
</dbReference>
<sequence>MWDCLGWGPAASTSLLLTGRDGNVGDRLRIPTEGVTVEVKIGITDSPRELVLTSTQTPDEVEELVSAALSDGSDLLRLSDERGRRFLVHTSKIAYVEIGIADVRRVGFGVGAEVVGKHAGKGR</sequence>
<organism evidence="1 2">
    <name type="scientific">Mycobacterium avium subsp. hominissuis</name>
    <dbReference type="NCBI Taxonomy" id="439334"/>
    <lineage>
        <taxon>Bacteria</taxon>
        <taxon>Bacillati</taxon>
        <taxon>Actinomycetota</taxon>
        <taxon>Actinomycetes</taxon>
        <taxon>Mycobacteriales</taxon>
        <taxon>Mycobacteriaceae</taxon>
        <taxon>Mycobacterium</taxon>
        <taxon>Mycobacterium avium complex (MAC)</taxon>
    </lineage>
</organism>
<evidence type="ECO:0008006" key="3">
    <source>
        <dbReference type="Google" id="ProtNLM"/>
    </source>
</evidence>
<reference evidence="1 2" key="1">
    <citation type="submission" date="2019-09" db="EMBL/GenBank/DDBJ databases">
        <title>Complete genome sequence of Mycobacterium avium subsp. hominissuis strain JP-H-1.</title>
        <authorList>
            <person name="Kinoshita Y."/>
            <person name="Niwa H."/>
            <person name="Uchida-Fujii E."/>
            <person name="Nukada T."/>
        </authorList>
    </citation>
    <scope>NUCLEOTIDE SEQUENCE [LARGE SCALE GENOMIC DNA]</scope>
    <source>
        <strain evidence="1 2">JP-H-1</strain>
    </source>
</reference>
<evidence type="ECO:0000313" key="1">
    <source>
        <dbReference type="EMBL" id="BBN49650.1"/>
    </source>
</evidence>
<protein>
    <recommendedName>
        <fullName evidence="3">ATP-binding protein</fullName>
    </recommendedName>
</protein>
<gene>
    <name evidence="1" type="ORF">JPH1_41250</name>
</gene>
<accession>A0AAI8X489</accession>
<name>A0AAI8X489_MYCAV</name>
<dbReference type="Pfam" id="PF11305">
    <property type="entry name" value="DUF3107"/>
    <property type="match status" value="1"/>
</dbReference>
<evidence type="ECO:0000313" key="2">
    <source>
        <dbReference type="Proteomes" id="UP000327362"/>
    </source>
</evidence>